<comment type="caution">
    <text evidence="1">The sequence shown here is derived from an EMBL/GenBank/DDBJ whole genome shotgun (WGS) entry which is preliminary data.</text>
</comment>
<accession>A0A2V3A490</accession>
<evidence type="ECO:0000313" key="1">
    <source>
        <dbReference type="EMBL" id="PWW31255.1"/>
    </source>
</evidence>
<dbReference type="RefSeq" id="WP_110063797.1">
    <property type="nucleotide sequence ID" value="NZ_QGTW01000002.1"/>
</dbReference>
<protein>
    <submittedName>
        <fullName evidence="1">Uncharacterized protein</fullName>
    </submittedName>
</protein>
<name>A0A2V3A490_9BACI</name>
<gene>
    <name evidence="1" type="ORF">DFO73_102250</name>
</gene>
<dbReference type="OrthoDB" id="2428007at2"/>
<reference evidence="1 2" key="1">
    <citation type="submission" date="2018-05" db="EMBL/GenBank/DDBJ databases">
        <title>Freshwater and sediment microbial communities from various areas in North America, analyzing microbe dynamics in response to fracking.</title>
        <authorList>
            <person name="Lamendella R."/>
        </authorList>
    </citation>
    <scope>NUCLEOTIDE SEQUENCE [LARGE SCALE GENOMIC DNA]</scope>
    <source>
        <strain evidence="1 2">15_TX</strain>
    </source>
</reference>
<dbReference type="Proteomes" id="UP000247150">
    <property type="component" value="Unassembled WGS sequence"/>
</dbReference>
<proteinExistence type="predicted"/>
<dbReference type="EMBL" id="QGTW01000002">
    <property type="protein sequence ID" value="PWW31255.1"/>
    <property type="molecule type" value="Genomic_DNA"/>
</dbReference>
<organism evidence="1 2">
    <name type="scientific">Cytobacillus oceanisediminis</name>
    <dbReference type="NCBI Taxonomy" id="665099"/>
    <lineage>
        <taxon>Bacteria</taxon>
        <taxon>Bacillati</taxon>
        <taxon>Bacillota</taxon>
        <taxon>Bacilli</taxon>
        <taxon>Bacillales</taxon>
        <taxon>Bacillaceae</taxon>
        <taxon>Cytobacillus</taxon>
    </lineage>
</organism>
<evidence type="ECO:0000313" key="2">
    <source>
        <dbReference type="Proteomes" id="UP000247150"/>
    </source>
</evidence>
<dbReference type="AlphaFoldDB" id="A0A2V3A490"/>
<sequence>MTKTIKVDSKNYDIGGIVTKVNEEANRVLVSLTKKVQEHEGQMWITVEEDTKILNKRLCLT</sequence>